<dbReference type="EMBL" id="AP025226">
    <property type="protein sequence ID" value="BDB99085.1"/>
    <property type="molecule type" value="Genomic_DNA"/>
</dbReference>
<organism evidence="1 2">
    <name type="scientific">Saccharolobus caldissimus</name>
    <dbReference type="NCBI Taxonomy" id="1702097"/>
    <lineage>
        <taxon>Archaea</taxon>
        <taxon>Thermoproteota</taxon>
        <taxon>Thermoprotei</taxon>
        <taxon>Sulfolobales</taxon>
        <taxon>Sulfolobaceae</taxon>
        <taxon>Saccharolobus</taxon>
    </lineage>
</organism>
<gene>
    <name evidence="1" type="ORF">SACC_21020</name>
</gene>
<dbReference type="RefSeq" id="WP_229569436.1">
    <property type="nucleotide sequence ID" value="NZ_AP025226.1"/>
</dbReference>
<sequence>MARRTCPNCNKVVEILVEHSNNKIIKKCPNCGYIFIEYEAKKSLFPPSTESH</sequence>
<dbReference type="Proteomes" id="UP001319921">
    <property type="component" value="Chromosome"/>
</dbReference>
<dbReference type="GeneID" id="68866833"/>
<keyword evidence="2" id="KW-1185">Reference proteome</keyword>
<evidence type="ECO:0000313" key="2">
    <source>
        <dbReference type="Proteomes" id="UP001319921"/>
    </source>
</evidence>
<accession>A0AAQ4CTF4</accession>
<name>A0AAQ4CTF4_9CREN</name>
<reference evidence="1 2" key="1">
    <citation type="journal article" date="2022" name="Microbiol. Resour. Announc.">
        <title>Complete Genome Sequence of the Hyperthermophilic and Acidophilic Archaeon Saccharolobus caldissimus Strain HS-3T.</title>
        <authorList>
            <person name="Sakai H.D."/>
            <person name="Kurosawa N."/>
        </authorList>
    </citation>
    <scope>NUCLEOTIDE SEQUENCE [LARGE SCALE GENOMIC DNA]</scope>
    <source>
        <strain evidence="1 2">JCM32116</strain>
    </source>
</reference>
<evidence type="ECO:0000313" key="1">
    <source>
        <dbReference type="EMBL" id="BDB99085.1"/>
    </source>
</evidence>
<protein>
    <submittedName>
        <fullName evidence="1">Uncharacterized protein</fullName>
    </submittedName>
</protein>
<dbReference type="KEGG" id="scas:SACC_21020"/>
<dbReference type="AlphaFoldDB" id="A0AAQ4CTF4"/>
<proteinExistence type="predicted"/>